<dbReference type="SUPFAM" id="SSF53383">
    <property type="entry name" value="PLP-dependent transferases"/>
    <property type="match status" value="1"/>
</dbReference>
<dbReference type="Gene3D" id="3.90.1150.10">
    <property type="entry name" value="Aspartate Aminotransferase, domain 1"/>
    <property type="match status" value="1"/>
</dbReference>
<protein>
    <submittedName>
        <fullName evidence="5">Aspartate aminotransferase family protein</fullName>
    </submittedName>
</protein>
<keyword evidence="5" id="KW-0808">Transferase</keyword>
<keyword evidence="3 4" id="KW-0663">Pyridoxal phosphate</keyword>
<organism evidence="5 6">
    <name type="scientific">Fodinicurvata halophila</name>
    <dbReference type="NCBI Taxonomy" id="1419723"/>
    <lineage>
        <taxon>Bacteria</taxon>
        <taxon>Pseudomonadati</taxon>
        <taxon>Pseudomonadota</taxon>
        <taxon>Alphaproteobacteria</taxon>
        <taxon>Rhodospirillales</taxon>
        <taxon>Rhodovibrionaceae</taxon>
        <taxon>Fodinicurvata</taxon>
    </lineage>
</organism>
<evidence type="ECO:0000256" key="1">
    <source>
        <dbReference type="ARBA" id="ARBA00001933"/>
    </source>
</evidence>
<dbReference type="InterPro" id="IPR015424">
    <property type="entry name" value="PyrdxlP-dep_Trfase"/>
</dbReference>
<comment type="similarity">
    <text evidence="2 4">Belongs to the class-III pyridoxal-phosphate-dependent aminotransferase family.</text>
</comment>
<evidence type="ECO:0000313" key="5">
    <source>
        <dbReference type="EMBL" id="MFC4352527.1"/>
    </source>
</evidence>
<accession>A0ABV8UP69</accession>
<proteinExistence type="inferred from homology"/>
<evidence type="ECO:0000256" key="3">
    <source>
        <dbReference type="ARBA" id="ARBA00022898"/>
    </source>
</evidence>
<sequence length="439" mass="47494">MDEELRAAARDHLVRYGGERFDNLFSHARGAKVWDDEGREILDFTSGQMCATIGHNHPAILEALHRAGEQALHLFSGMVPEAAAQLALRLADDWMPAPLTRSLLINTGSESNEAALRMAKLYTGGYEVIAVGGSWHGVTGAASSVSFASDRKGYGPGVPGVFPIPEPNSYRPWIPGGSDAESALAALELGLRMFDMQSAGAPAAIIVEPVISAGGVLVPPPEYMQALRKAADERGMLLIFDEAQTAFGRIGARTGAEHFGVTPDIMTVSKTLGGGLPLAATITSDAVEARAHERGFTYYTSHVSDPLPAAVGLAVLKTLEEERLIERARDTGAYLRQQLEALQQRYEEIGDVRGLGLLLGVELVKDRSSREAHHELGALTTRRCFELGLSMNIRRRPERGAVWRIAPPLTVNHDEIDRGVAILDQALGESLDELARRKR</sequence>
<evidence type="ECO:0000256" key="2">
    <source>
        <dbReference type="ARBA" id="ARBA00008954"/>
    </source>
</evidence>
<dbReference type="EMBL" id="JBHSCW010000007">
    <property type="protein sequence ID" value="MFC4352527.1"/>
    <property type="molecule type" value="Genomic_DNA"/>
</dbReference>
<dbReference type="CDD" id="cd00610">
    <property type="entry name" value="OAT_like"/>
    <property type="match status" value="1"/>
</dbReference>
<dbReference type="InterPro" id="IPR005814">
    <property type="entry name" value="Aminotrans_3"/>
</dbReference>
<dbReference type="PANTHER" id="PTHR45688:SF13">
    <property type="entry name" value="ALANINE--GLYOXYLATE AMINOTRANSFERASE 2-LIKE"/>
    <property type="match status" value="1"/>
</dbReference>
<dbReference type="Gene3D" id="3.40.640.10">
    <property type="entry name" value="Type I PLP-dependent aspartate aminotransferase-like (Major domain)"/>
    <property type="match status" value="1"/>
</dbReference>
<dbReference type="Pfam" id="PF00202">
    <property type="entry name" value="Aminotran_3"/>
    <property type="match status" value="1"/>
</dbReference>
<dbReference type="RefSeq" id="WP_382422877.1">
    <property type="nucleotide sequence ID" value="NZ_JBHSCW010000007.1"/>
</dbReference>
<keyword evidence="6" id="KW-1185">Reference proteome</keyword>
<evidence type="ECO:0000313" key="6">
    <source>
        <dbReference type="Proteomes" id="UP001595799"/>
    </source>
</evidence>
<reference evidence="6" key="1">
    <citation type="journal article" date="2019" name="Int. J. Syst. Evol. Microbiol.">
        <title>The Global Catalogue of Microorganisms (GCM) 10K type strain sequencing project: providing services to taxonomists for standard genome sequencing and annotation.</title>
        <authorList>
            <consortium name="The Broad Institute Genomics Platform"/>
            <consortium name="The Broad Institute Genome Sequencing Center for Infectious Disease"/>
            <person name="Wu L."/>
            <person name="Ma J."/>
        </authorList>
    </citation>
    <scope>NUCLEOTIDE SEQUENCE [LARGE SCALE GENOMIC DNA]</scope>
    <source>
        <strain evidence="6">CECT 8472</strain>
    </source>
</reference>
<keyword evidence="5" id="KW-0032">Aminotransferase</keyword>
<dbReference type="PROSITE" id="PS00600">
    <property type="entry name" value="AA_TRANSFER_CLASS_3"/>
    <property type="match status" value="1"/>
</dbReference>
<dbReference type="InterPro" id="IPR015421">
    <property type="entry name" value="PyrdxlP-dep_Trfase_major"/>
</dbReference>
<dbReference type="InterPro" id="IPR015422">
    <property type="entry name" value="PyrdxlP-dep_Trfase_small"/>
</dbReference>
<comment type="cofactor">
    <cofactor evidence="1">
        <name>pyridoxal 5'-phosphate</name>
        <dbReference type="ChEBI" id="CHEBI:597326"/>
    </cofactor>
</comment>
<comment type="caution">
    <text evidence="5">The sequence shown here is derived from an EMBL/GenBank/DDBJ whole genome shotgun (WGS) entry which is preliminary data.</text>
</comment>
<gene>
    <name evidence="5" type="ORF">ACFOW6_13330</name>
</gene>
<dbReference type="GO" id="GO:0008483">
    <property type="term" value="F:transaminase activity"/>
    <property type="evidence" value="ECO:0007669"/>
    <property type="project" value="UniProtKB-KW"/>
</dbReference>
<name>A0ABV8UP69_9PROT</name>
<dbReference type="PANTHER" id="PTHR45688">
    <property type="match status" value="1"/>
</dbReference>
<dbReference type="Proteomes" id="UP001595799">
    <property type="component" value="Unassembled WGS sequence"/>
</dbReference>
<evidence type="ECO:0000256" key="4">
    <source>
        <dbReference type="RuleBase" id="RU003560"/>
    </source>
</evidence>
<dbReference type="PIRSF" id="PIRSF000521">
    <property type="entry name" value="Transaminase_4ab_Lys_Orn"/>
    <property type="match status" value="1"/>
</dbReference>
<dbReference type="InterPro" id="IPR049704">
    <property type="entry name" value="Aminotrans_3_PPA_site"/>
</dbReference>